<dbReference type="PANTHER" id="PTHR12778:SF9">
    <property type="entry name" value="ACETYL-COENZYME A TRANSPORTER 1"/>
    <property type="match status" value="1"/>
</dbReference>
<comment type="caution">
    <text evidence="6">The sequence shown here is derived from an EMBL/GenBank/DDBJ whole genome shotgun (WGS) entry which is preliminary data.</text>
</comment>
<keyword evidence="7" id="KW-1185">Reference proteome</keyword>
<organism evidence="6 7">
    <name type="scientific">Euphydryas editha</name>
    <name type="common">Edith's checkerspot</name>
    <dbReference type="NCBI Taxonomy" id="104508"/>
    <lineage>
        <taxon>Eukaryota</taxon>
        <taxon>Metazoa</taxon>
        <taxon>Ecdysozoa</taxon>
        <taxon>Arthropoda</taxon>
        <taxon>Hexapoda</taxon>
        <taxon>Insecta</taxon>
        <taxon>Pterygota</taxon>
        <taxon>Neoptera</taxon>
        <taxon>Endopterygota</taxon>
        <taxon>Lepidoptera</taxon>
        <taxon>Glossata</taxon>
        <taxon>Ditrysia</taxon>
        <taxon>Papilionoidea</taxon>
        <taxon>Nymphalidae</taxon>
        <taxon>Nymphalinae</taxon>
        <taxon>Euphydryas</taxon>
    </lineage>
</organism>
<feature type="transmembrane region" description="Helical" evidence="5">
    <location>
        <begin position="477"/>
        <end position="495"/>
    </location>
</feature>
<evidence type="ECO:0000256" key="5">
    <source>
        <dbReference type="SAM" id="Phobius"/>
    </source>
</evidence>
<feature type="transmembrane region" description="Helical" evidence="5">
    <location>
        <begin position="179"/>
        <end position="196"/>
    </location>
</feature>
<dbReference type="AlphaFoldDB" id="A0AAU9UHF7"/>
<evidence type="ECO:0000256" key="1">
    <source>
        <dbReference type="ARBA" id="ARBA00004141"/>
    </source>
</evidence>
<comment type="subcellular location">
    <subcellularLocation>
        <location evidence="1">Membrane</location>
        <topology evidence="1">Multi-pass membrane protein</topology>
    </subcellularLocation>
</comment>
<evidence type="ECO:0008006" key="8">
    <source>
        <dbReference type="Google" id="ProtNLM"/>
    </source>
</evidence>
<feature type="transmembrane region" description="Helical" evidence="5">
    <location>
        <begin position="374"/>
        <end position="403"/>
    </location>
</feature>
<dbReference type="EMBL" id="CAKOGL010000016">
    <property type="protein sequence ID" value="CAH2096245.1"/>
    <property type="molecule type" value="Genomic_DNA"/>
</dbReference>
<dbReference type="Pfam" id="PF13000">
    <property type="entry name" value="Acatn"/>
    <property type="match status" value="2"/>
</dbReference>
<dbReference type="InterPro" id="IPR024371">
    <property type="entry name" value="AcetylCoA_trans_1-like"/>
</dbReference>
<feature type="transmembrane region" description="Helical" evidence="5">
    <location>
        <begin position="37"/>
        <end position="61"/>
    </location>
</feature>
<feature type="transmembrane region" description="Helical" evidence="5">
    <location>
        <begin position="137"/>
        <end position="158"/>
    </location>
</feature>
<feature type="transmembrane region" description="Helical" evidence="5">
    <location>
        <begin position="81"/>
        <end position="99"/>
    </location>
</feature>
<gene>
    <name evidence="6" type="ORF">EEDITHA_LOCUS11611</name>
</gene>
<feature type="transmembrane region" description="Helical" evidence="5">
    <location>
        <begin position="311"/>
        <end position="329"/>
    </location>
</feature>
<keyword evidence="4 5" id="KW-0472">Membrane</keyword>
<dbReference type="Proteomes" id="UP001153954">
    <property type="component" value="Unassembled WGS sequence"/>
</dbReference>
<evidence type="ECO:0000313" key="7">
    <source>
        <dbReference type="Proteomes" id="UP001153954"/>
    </source>
</evidence>
<accession>A0AAU9UHF7</accession>
<dbReference type="SUPFAM" id="SSF103473">
    <property type="entry name" value="MFS general substrate transporter"/>
    <property type="match status" value="1"/>
</dbReference>
<proteinExistence type="predicted"/>
<reference evidence="6" key="1">
    <citation type="submission" date="2022-03" db="EMBL/GenBank/DDBJ databases">
        <authorList>
            <person name="Tunstrom K."/>
        </authorList>
    </citation>
    <scope>NUCLEOTIDE SEQUENCE</scope>
</reference>
<dbReference type="GO" id="GO:0035348">
    <property type="term" value="P:acetyl-CoA transmembrane transport"/>
    <property type="evidence" value="ECO:0007669"/>
    <property type="project" value="InterPro"/>
</dbReference>
<dbReference type="GO" id="GO:0016020">
    <property type="term" value="C:membrane"/>
    <property type="evidence" value="ECO:0007669"/>
    <property type="project" value="UniProtKB-SubCell"/>
</dbReference>
<keyword evidence="2 5" id="KW-0812">Transmembrane</keyword>
<sequence>MSLTKRKRSNENEQLLENGDITSINNRSNIKGDEINIAVLLFLYTLQGIPLGLAGAVPMLLQNKGITYTQQAEFSFVNWPFSIKLLWAPVVDAIFWPEFGRRKTWLVPVQYLIGIVMIIMSYSMTDWLGRDEQAPHMTILTISFLFLNFLAATQDIAVDGWALTMLQRRNVGHASTCNTVGQTAGFFLGYVLFLALESPYFCNKYIRTIPEETGLVTLSGFLLFWGWVFIVTTTVVAIFKHEDNDQISLKESEPKGINDIVNAYKQLLTIVKLPSVRTLALVLFTAKIGFCASDAVSGLKLVEAGVPREDMALLAVPLVPVQIIMPVILAKYTTGPMPLSLWLRAFPLRLLVGPLAAALVALTPSLLGDSGPSYFYLFILMMLYVFHQTCLYCMFVAVMAFFAKVSDPAVGGTYMTLLNTVSNLGTNWPNTLALWAIDHLTYKTCNASELTDNTCSTQLETEVCKNSGGTCDVRIDGFYIEVVICLAVGFLWLQWGKKTINRLQRLPTTAWQIGRNR</sequence>
<feature type="transmembrane region" description="Helical" evidence="5">
    <location>
        <begin position="106"/>
        <end position="125"/>
    </location>
</feature>
<feature type="transmembrane region" description="Helical" evidence="5">
    <location>
        <begin position="216"/>
        <end position="239"/>
    </location>
</feature>
<dbReference type="GO" id="GO:0008521">
    <property type="term" value="F:acetyl-CoA transmembrane transporter activity"/>
    <property type="evidence" value="ECO:0007669"/>
    <property type="project" value="InterPro"/>
</dbReference>
<evidence type="ECO:0000256" key="3">
    <source>
        <dbReference type="ARBA" id="ARBA00022989"/>
    </source>
</evidence>
<dbReference type="InterPro" id="IPR036259">
    <property type="entry name" value="MFS_trans_sf"/>
</dbReference>
<evidence type="ECO:0000256" key="4">
    <source>
        <dbReference type="ARBA" id="ARBA00023136"/>
    </source>
</evidence>
<keyword evidence="3 5" id="KW-1133">Transmembrane helix</keyword>
<evidence type="ECO:0000256" key="2">
    <source>
        <dbReference type="ARBA" id="ARBA00022692"/>
    </source>
</evidence>
<evidence type="ECO:0000313" key="6">
    <source>
        <dbReference type="EMBL" id="CAH2096245.1"/>
    </source>
</evidence>
<feature type="transmembrane region" description="Helical" evidence="5">
    <location>
        <begin position="341"/>
        <end position="362"/>
    </location>
</feature>
<dbReference type="PANTHER" id="PTHR12778">
    <property type="entry name" value="SOLUTE CARRIER FAMILY 33 ACETYL-COA TRANSPORTER -RELATED"/>
    <property type="match status" value="1"/>
</dbReference>
<dbReference type="InterPro" id="IPR004752">
    <property type="entry name" value="AmpG_permease/AT-1"/>
</dbReference>
<protein>
    <recommendedName>
        <fullName evidence="8">Acetyl-coenzyme A transporter 1</fullName>
    </recommendedName>
</protein>
<name>A0AAU9UHF7_EUPED</name>